<keyword evidence="12" id="KW-1185">Reference proteome</keyword>
<dbReference type="InterPro" id="IPR000298">
    <property type="entry name" value="Cyt_c_oxidase-like_su3"/>
</dbReference>
<evidence type="ECO:0000256" key="1">
    <source>
        <dbReference type="ARBA" id="ARBA00004141"/>
    </source>
</evidence>
<dbReference type="EMBL" id="JBFAKC010000010">
    <property type="protein sequence ID" value="MEV0710256.1"/>
    <property type="molecule type" value="Genomic_DNA"/>
</dbReference>
<evidence type="ECO:0000256" key="8">
    <source>
        <dbReference type="RuleBase" id="RU003376"/>
    </source>
</evidence>
<organism evidence="11 12">
    <name type="scientific">Nocardia aurea</name>
    <dbReference type="NCBI Taxonomy" id="2144174"/>
    <lineage>
        <taxon>Bacteria</taxon>
        <taxon>Bacillati</taxon>
        <taxon>Actinomycetota</taxon>
        <taxon>Actinomycetes</taxon>
        <taxon>Mycobacteriales</taxon>
        <taxon>Nocardiaceae</taxon>
        <taxon>Nocardia</taxon>
    </lineage>
</organism>
<proteinExistence type="inferred from homology"/>
<feature type="transmembrane region" description="Helical" evidence="9">
    <location>
        <begin position="176"/>
        <end position="195"/>
    </location>
</feature>
<evidence type="ECO:0000256" key="2">
    <source>
        <dbReference type="ARBA" id="ARBA00010581"/>
    </source>
</evidence>
<protein>
    <recommendedName>
        <fullName evidence="6">Cytochrome aa3 subunit 3</fullName>
    </recommendedName>
</protein>
<dbReference type="Proteomes" id="UP001551695">
    <property type="component" value="Unassembled WGS sequence"/>
</dbReference>
<feature type="transmembrane region" description="Helical" evidence="9">
    <location>
        <begin position="98"/>
        <end position="115"/>
    </location>
</feature>
<evidence type="ECO:0000256" key="3">
    <source>
        <dbReference type="ARBA" id="ARBA00022692"/>
    </source>
</evidence>
<sequence>MILSAPETRPGEARRSRHLPGDIDMWVMILGDLFFFGAYFVVYMVFRTRSADEFSAAQQHLDIGIGVANTVVLLTSSMFVALAVIAVRERAIRSARQLVFAAAACGLIFTLVKIFEWHREISNGHTVSEEFFSFYFVLTGVHLAHLLLGMLILGIVVRELRDTAEQRVGIVEQGALFWHMIDLLWVVIFAIVYLMR</sequence>
<keyword evidence="4 9" id="KW-1133">Transmembrane helix</keyword>
<dbReference type="RefSeq" id="WP_357786054.1">
    <property type="nucleotide sequence ID" value="NZ_JBFAKC010000010.1"/>
</dbReference>
<dbReference type="Pfam" id="PF00510">
    <property type="entry name" value="COX3"/>
    <property type="match status" value="1"/>
</dbReference>
<evidence type="ECO:0000256" key="9">
    <source>
        <dbReference type="SAM" id="Phobius"/>
    </source>
</evidence>
<dbReference type="PROSITE" id="PS50253">
    <property type="entry name" value="COX3"/>
    <property type="match status" value="1"/>
</dbReference>
<name>A0ABV3FXV6_9NOCA</name>
<dbReference type="Gene3D" id="1.20.120.80">
    <property type="entry name" value="Cytochrome c oxidase, subunit III, four-helix bundle"/>
    <property type="match status" value="1"/>
</dbReference>
<evidence type="ECO:0000256" key="5">
    <source>
        <dbReference type="ARBA" id="ARBA00023136"/>
    </source>
</evidence>
<dbReference type="PANTHER" id="PTHR11403">
    <property type="entry name" value="CYTOCHROME C OXIDASE SUBUNIT III"/>
    <property type="match status" value="1"/>
</dbReference>
<reference evidence="11 12" key="1">
    <citation type="submission" date="2024-06" db="EMBL/GenBank/DDBJ databases">
        <title>The Natural Products Discovery Center: Release of the First 8490 Sequenced Strains for Exploring Actinobacteria Biosynthetic Diversity.</title>
        <authorList>
            <person name="Kalkreuter E."/>
            <person name="Kautsar S.A."/>
            <person name="Yang D."/>
            <person name="Bader C.D."/>
            <person name="Teijaro C.N."/>
            <person name="Fluegel L."/>
            <person name="Davis C.M."/>
            <person name="Simpson J.R."/>
            <person name="Lauterbach L."/>
            <person name="Steele A.D."/>
            <person name="Gui C."/>
            <person name="Meng S."/>
            <person name="Li G."/>
            <person name="Viehrig K."/>
            <person name="Ye F."/>
            <person name="Su P."/>
            <person name="Kiefer A.F."/>
            <person name="Nichols A."/>
            <person name="Cepeda A.J."/>
            <person name="Yan W."/>
            <person name="Fan B."/>
            <person name="Jiang Y."/>
            <person name="Adhikari A."/>
            <person name="Zheng C.-J."/>
            <person name="Schuster L."/>
            <person name="Cowan T.M."/>
            <person name="Smanski M.J."/>
            <person name="Chevrette M.G."/>
            <person name="De Carvalho L.P.S."/>
            <person name="Shen B."/>
        </authorList>
    </citation>
    <scope>NUCLEOTIDE SEQUENCE [LARGE SCALE GENOMIC DNA]</scope>
    <source>
        <strain evidence="11 12">NPDC050403</strain>
    </source>
</reference>
<dbReference type="PANTHER" id="PTHR11403:SF6">
    <property type="entry name" value="NITRIC OXIDE REDUCTASE SUBUNIT E"/>
    <property type="match status" value="1"/>
</dbReference>
<evidence type="ECO:0000313" key="11">
    <source>
        <dbReference type="EMBL" id="MEV0710256.1"/>
    </source>
</evidence>
<comment type="similarity">
    <text evidence="2 8">Belongs to the cytochrome c oxidase subunit 3 family.</text>
</comment>
<dbReference type="InterPro" id="IPR024791">
    <property type="entry name" value="Cyt_c/ubiquinol_Oxase_su3"/>
</dbReference>
<evidence type="ECO:0000256" key="7">
    <source>
        <dbReference type="ARBA" id="ARBA00047816"/>
    </source>
</evidence>
<evidence type="ECO:0000259" key="10">
    <source>
        <dbReference type="PROSITE" id="PS50253"/>
    </source>
</evidence>
<dbReference type="InterPro" id="IPR035973">
    <property type="entry name" value="Cyt_c_oxidase_su3-like_sf"/>
</dbReference>
<comment type="catalytic activity">
    <reaction evidence="7">
        <text>4 Fe(II)-[cytochrome c] + O2 + 8 H(+)(in) = 4 Fe(III)-[cytochrome c] + 2 H2O + 4 H(+)(out)</text>
        <dbReference type="Rhea" id="RHEA:11436"/>
        <dbReference type="Rhea" id="RHEA-COMP:10350"/>
        <dbReference type="Rhea" id="RHEA-COMP:14399"/>
        <dbReference type="ChEBI" id="CHEBI:15377"/>
        <dbReference type="ChEBI" id="CHEBI:15378"/>
        <dbReference type="ChEBI" id="CHEBI:15379"/>
        <dbReference type="ChEBI" id="CHEBI:29033"/>
        <dbReference type="ChEBI" id="CHEBI:29034"/>
        <dbReference type="EC" id="7.1.1.9"/>
    </reaction>
</comment>
<dbReference type="SUPFAM" id="SSF81452">
    <property type="entry name" value="Cytochrome c oxidase subunit III-like"/>
    <property type="match status" value="1"/>
</dbReference>
<evidence type="ECO:0000256" key="4">
    <source>
        <dbReference type="ARBA" id="ARBA00022989"/>
    </source>
</evidence>
<evidence type="ECO:0000256" key="6">
    <source>
        <dbReference type="ARBA" id="ARBA00031400"/>
    </source>
</evidence>
<keyword evidence="5 9" id="KW-0472">Membrane</keyword>
<feature type="transmembrane region" description="Helical" evidence="9">
    <location>
        <begin position="135"/>
        <end position="156"/>
    </location>
</feature>
<feature type="transmembrane region" description="Helical" evidence="9">
    <location>
        <begin position="25"/>
        <end position="46"/>
    </location>
</feature>
<accession>A0ABV3FXV6</accession>
<evidence type="ECO:0000313" key="12">
    <source>
        <dbReference type="Proteomes" id="UP001551695"/>
    </source>
</evidence>
<gene>
    <name evidence="11" type="ORF">AB0I48_22055</name>
</gene>
<feature type="transmembrane region" description="Helical" evidence="9">
    <location>
        <begin position="66"/>
        <end position="86"/>
    </location>
</feature>
<feature type="domain" description="Heme-copper oxidase subunit III family profile" evidence="10">
    <location>
        <begin position="1"/>
        <end position="196"/>
    </location>
</feature>
<keyword evidence="3 8" id="KW-0812">Transmembrane</keyword>
<dbReference type="InterPro" id="IPR013833">
    <property type="entry name" value="Cyt_c_oxidase_su3_a-hlx"/>
</dbReference>
<comment type="caution">
    <text evidence="11">The sequence shown here is derived from an EMBL/GenBank/DDBJ whole genome shotgun (WGS) entry which is preliminary data.</text>
</comment>
<comment type="subcellular location">
    <subcellularLocation>
        <location evidence="8">Cell membrane</location>
        <topology evidence="8">Multi-pass membrane protein</topology>
    </subcellularLocation>
    <subcellularLocation>
        <location evidence="1">Membrane</location>
        <topology evidence="1">Multi-pass membrane protein</topology>
    </subcellularLocation>
</comment>